<feature type="binding site" evidence="5">
    <location>
        <position position="205"/>
    </location>
    <ligand>
        <name>Zn(2+)</name>
        <dbReference type="ChEBI" id="CHEBI:29105"/>
    </ligand>
</feature>
<feature type="binding site" evidence="5">
    <location>
        <position position="202"/>
    </location>
    <ligand>
        <name>Zn(2+)</name>
        <dbReference type="ChEBI" id="CHEBI:29105"/>
    </ligand>
</feature>
<dbReference type="PANTHER" id="PTHR23135:SF7">
    <property type="entry name" value="LIPID II ISOGLUTAMINYL SYNTHASE (GLUTAMINE-HYDROLYZING) SUBUNIT MURT"/>
    <property type="match status" value="1"/>
</dbReference>
<keyword evidence="5" id="KW-0573">Peptidoglycan synthesis</keyword>
<dbReference type="GO" id="GO:0071555">
    <property type="term" value="P:cell wall organization"/>
    <property type="evidence" value="ECO:0007669"/>
    <property type="project" value="UniProtKB-KW"/>
</dbReference>
<dbReference type="PANTHER" id="PTHR23135">
    <property type="entry name" value="MUR LIGASE FAMILY MEMBER"/>
    <property type="match status" value="1"/>
</dbReference>
<comment type="pathway">
    <text evidence="1 5">Cell wall biogenesis; peptidoglycan biosynthesis.</text>
</comment>
<comment type="catalytic activity">
    <reaction evidence="5">
        <text>beta-D-GlcNAc-(1-&gt;4)-Mur2Ac(oyl-L-Ala-gamma-D-Glu-L-Lys-D-Ala-D-Ala)-di-trans,octa-cis-undecaprenyl diphosphate + L-glutamine + ATP + H2O = beta-D-GlcNAc-(1-&gt;4)-Mur2Ac(oyl-L-Ala-D-isoglutaminyl-L-Lys-D-Ala-D-Ala)-di-trans,octa-cis-undecaprenyl diphosphate + L-glutamate + ADP + phosphate + H(+)</text>
        <dbReference type="Rhea" id="RHEA:57928"/>
        <dbReference type="ChEBI" id="CHEBI:15377"/>
        <dbReference type="ChEBI" id="CHEBI:15378"/>
        <dbReference type="ChEBI" id="CHEBI:29985"/>
        <dbReference type="ChEBI" id="CHEBI:30616"/>
        <dbReference type="ChEBI" id="CHEBI:43474"/>
        <dbReference type="ChEBI" id="CHEBI:58359"/>
        <dbReference type="ChEBI" id="CHEBI:60033"/>
        <dbReference type="ChEBI" id="CHEBI:62233"/>
        <dbReference type="ChEBI" id="CHEBI:456216"/>
        <dbReference type="EC" id="6.3.5.13"/>
    </reaction>
</comment>
<dbReference type="HAMAP" id="MF_02214">
    <property type="entry name" value="Lipid_II_synth_MurT"/>
    <property type="match status" value="1"/>
</dbReference>
<sequence length="455" mass="48972">MLRRILAILAGRLVAFLCRCLKKGGTSLPGFLALKLDPDLIKGLIAGYRKVIIVTGTNGKTTTTNLLASILRASGLRVVSNSEGANMPAGVATALLGQRGEVAVLEVDEGSLALVTGQVQADVVVVTNLLRDQLDRYHELEQLAGAIKIALAHTPDAALVLNADDSLVTSLGDGRSTVRYFGLARTPWSQETTREVLEGHICPHCHQPLGFKFYHYSHLGDYFCPRCSYRRPRAEYEGRGLQLKPGGTDFNLVHPGGALFLHSPMPGIYNVYNILAAAGTALYLGVEPATIVRVVASFLPGQGRAEAFNLRDRRITLMLVKNPTGMGVALRTLATGRQKMAFLLAINDLAADGRDVSWLWDADLTPLLAVPGNPIICAGLRAGDMAICLKYQGIKEADLEVIPNPAASIERLLAKPVKEALILCTYTNLAVYRRLLQHRGARSEVTPGTSLPGVS</sequence>
<dbReference type="EMBL" id="DF238840">
    <property type="protein sequence ID" value="GAF26734.1"/>
    <property type="molecule type" value="Genomic_DNA"/>
</dbReference>
<dbReference type="Pfam" id="PF08353">
    <property type="entry name" value="MurT_C"/>
    <property type="match status" value="1"/>
</dbReference>
<comment type="similarity">
    <text evidence="5">Belongs to the MurCDEF family. MurT subfamily.</text>
</comment>
<feature type="binding site" evidence="5">
    <location>
        <position position="227"/>
    </location>
    <ligand>
        <name>Zn(2+)</name>
        <dbReference type="ChEBI" id="CHEBI:29105"/>
    </ligand>
</feature>
<dbReference type="UniPathway" id="UPA00219"/>
<keyword evidence="5" id="KW-0479">Metal-binding</keyword>
<evidence type="ECO:0000256" key="2">
    <source>
        <dbReference type="ARBA" id="ARBA00022598"/>
    </source>
</evidence>
<comment type="catalytic activity">
    <reaction evidence="5">
        <text>beta-D-GlcNAc-(1-&gt;4)-Mur2Ac(oyl-L-Ala-gamma-D-Glu-L-Lys-D-Ala-D-Ala)-di-trans,octa-cis-undecaprenyl diphosphate + ATP = beta-D-GlcNAc-(1-&gt;4)-Mur2Ac(oyl-L-Ala-gamma-D-O-P-Glu-L-Lys-D-Ala-D-Ala)-di-trans,octa-cis-undecaprenyl diphosphate + ADP</text>
        <dbReference type="Rhea" id="RHEA:59488"/>
        <dbReference type="ChEBI" id="CHEBI:30616"/>
        <dbReference type="ChEBI" id="CHEBI:60033"/>
        <dbReference type="ChEBI" id="CHEBI:143132"/>
        <dbReference type="ChEBI" id="CHEBI:456216"/>
    </reaction>
</comment>
<organism evidence="8">
    <name type="scientific">Moorella thermoacetica Y72</name>
    <dbReference type="NCBI Taxonomy" id="1325331"/>
    <lineage>
        <taxon>Bacteria</taxon>
        <taxon>Bacillati</taxon>
        <taxon>Bacillota</taxon>
        <taxon>Clostridia</taxon>
        <taxon>Neomoorellales</taxon>
        <taxon>Neomoorellaceae</taxon>
        <taxon>Neomoorella</taxon>
    </lineage>
</organism>
<feature type="binding site" evidence="5">
    <location>
        <position position="224"/>
    </location>
    <ligand>
        <name>Zn(2+)</name>
        <dbReference type="ChEBI" id="CHEBI:29105"/>
    </ligand>
</feature>
<dbReference type="InterPro" id="IPR013221">
    <property type="entry name" value="Mur_ligase_cen"/>
</dbReference>
<dbReference type="AlphaFoldDB" id="A0A0S6UGQ5"/>
<dbReference type="EC" id="6.3.5.13" evidence="5"/>
<protein>
    <recommendedName>
        <fullName evidence="5">Lipid II isoglutaminyl synthase (glutamine-hydrolyzing) subunit MurT</fullName>
        <ecNumber evidence="5">6.3.5.13</ecNumber>
    </recommendedName>
</protein>
<accession>A0A0S6UGQ5</accession>
<evidence type="ECO:0000256" key="1">
    <source>
        <dbReference type="ARBA" id="ARBA00004752"/>
    </source>
</evidence>
<comment type="catalytic activity">
    <reaction evidence="5">
        <text>beta-D-GlcNAc-(1-&gt;4)-Mur2Ac(oyl-L-Ala-gamma-D-O-P-Glu-L-Lys-D-Ala-D-Ala)-di-trans,octa-cis-undecaprenyl diphosphate + NH4(+) = beta-D-GlcNAc-(1-&gt;4)-Mur2Ac(oyl-L-Ala-D-isoglutaminyl-L-Lys-D-Ala-D-Ala)-di-trans,octa-cis-undecaprenyl diphosphate + phosphate + H(+)</text>
        <dbReference type="Rhea" id="RHEA:57932"/>
        <dbReference type="ChEBI" id="CHEBI:15378"/>
        <dbReference type="ChEBI" id="CHEBI:28938"/>
        <dbReference type="ChEBI" id="CHEBI:43474"/>
        <dbReference type="ChEBI" id="CHEBI:62233"/>
        <dbReference type="ChEBI" id="CHEBI:143132"/>
    </reaction>
</comment>
<dbReference type="InterPro" id="IPR013564">
    <property type="entry name" value="MurT_C"/>
</dbReference>
<feature type="active site" evidence="5">
    <location>
        <position position="355"/>
    </location>
</feature>
<dbReference type="SUPFAM" id="SSF53623">
    <property type="entry name" value="MurD-like peptide ligases, catalytic domain"/>
    <property type="match status" value="1"/>
</dbReference>
<keyword evidence="5" id="KW-0961">Cell wall biogenesis/degradation</keyword>
<evidence type="ECO:0000256" key="4">
    <source>
        <dbReference type="ARBA" id="ARBA00022840"/>
    </source>
</evidence>
<evidence type="ECO:0000256" key="5">
    <source>
        <dbReference type="HAMAP-Rule" id="MF_02214"/>
    </source>
</evidence>
<keyword evidence="2 5" id="KW-0436">Ligase</keyword>
<gene>
    <name evidence="5" type="primary">murT</name>
    <name evidence="8" type="ORF">MTY_2074</name>
</gene>
<dbReference type="InterPro" id="IPR043703">
    <property type="entry name" value="Lipid_II_synth_MurT"/>
</dbReference>
<comment type="subunit">
    <text evidence="5">Forms a heterodimer with GatD.</text>
</comment>
<keyword evidence="5" id="KW-0133">Cell shape</keyword>
<evidence type="ECO:0000259" key="7">
    <source>
        <dbReference type="Pfam" id="PF08353"/>
    </source>
</evidence>
<evidence type="ECO:0000313" key="8">
    <source>
        <dbReference type="EMBL" id="GAF26734.1"/>
    </source>
</evidence>
<dbReference type="GO" id="GO:0004326">
    <property type="term" value="F:tetrahydrofolylpolyglutamate synthase activity"/>
    <property type="evidence" value="ECO:0007669"/>
    <property type="project" value="InterPro"/>
</dbReference>
<evidence type="ECO:0000256" key="3">
    <source>
        <dbReference type="ARBA" id="ARBA00022741"/>
    </source>
</evidence>
<keyword evidence="4 5" id="KW-0067">ATP-binding</keyword>
<dbReference type="InterPro" id="IPR018109">
    <property type="entry name" value="Folylpolyglutamate_synth_CS"/>
</dbReference>
<dbReference type="GO" id="GO:0008270">
    <property type="term" value="F:zinc ion binding"/>
    <property type="evidence" value="ECO:0007669"/>
    <property type="project" value="UniProtKB-UniRule"/>
</dbReference>
<dbReference type="Pfam" id="PF08245">
    <property type="entry name" value="Mur_ligase_M"/>
    <property type="match status" value="1"/>
</dbReference>
<dbReference type="GO" id="GO:0009252">
    <property type="term" value="P:peptidoglycan biosynthetic process"/>
    <property type="evidence" value="ECO:0007669"/>
    <property type="project" value="UniProtKB-UniRule"/>
</dbReference>
<keyword evidence="5" id="KW-0862">Zinc</keyword>
<comment type="function">
    <text evidence="5">The lipid II isoglutaminyl synthase complex catalyzes the formation of alpha-D-isoglutamine in the cell wall lipid II stem peptide. The MurT subunit catalyzes the ATP-dependent amidation of D-glutamate residue of lipid II, converting it to an isoglutamine residue.</text>
</comment>
<dbReference type="GO" id="GO:0140282">
    <property type="term" value="F:carbon-nitrogen ligase activity on lipid II"/>
    <property type="evidence" value="ECO:0007669"/>
    <property type="project" value="UniProtKB-UniRule"/>
</dbReference>
<feature type="domain" description="Mur ligase central" evidence="6">
    <location>
        <begin position="54"/>
        <end position="182"/>
    </location>
</feature>
<proteinExistence type="inferred from homology"/>
<evidence type="ECO:0000259" key="6">
    <source>
        <dbReference type="Pfam" id="PF08245"/>
    </source>
</evidence>
<keyword evidence="3 5" id="KW-0547">Nucleotide-binding</keyword>
<dbReference type="RefSeq" id="WP_025774417.1">
    <property type="nucleotide sequence ID" value="NZ_DF238840.1"/>
</dbReference>
<dbReference type="GO" id="GO:0008360">
    <property type="term" value="P:regulation of cell shape"/>
    <property type="evidence" value="ECO:0007669"/>
    <property type="project" value="UniProtKB-KW"/>
</dbReference>
<dbReference type="GO" id="GO:0005524">
    <property type="term" value="F:ATP binding"/>
    <property type="evidence" value="ECO:0007669"/>
    <property type="project" value="UniProtKB-UniRule"/>
</dbReference>
<dbReference type="Proteomes" id="UP000063718">
    <property type="component" value="Unassembled WGS sequence"/>
</dbReference>
<reference evidence="8" key="1">
    <citation type="journal article" date="2014" name="Gene">
        <title>Genome-guided analysis of transformation efficiency and carbon dioxide assimilation by Moorella thermoacetica Y72.</title>
        <authorList>
            <person name="Tsukahara K."/>
            <person name="Kita A."/>
            <person name="Nakashimada Y."/>
            <person name="Hoshino T."/>
            <person name="Murakami K."/>
        </authorList>
    </citation>
    <scope>NUCLEOTIDE SEQUENCE [LARGE SCALE GENOMIC DNA]</scope>
    <source>
        <strain evidence="8">Y72</strain>
    </source>
</reference>
<dbReference type="InterPro" id="IPR036565">
    <property type="entry name" value="Mur-like_cat_sf"/>
</dbReference>
<dbReference type="PROSITE" id="PS01011">
    <property type="entry name" value="FOLYLPOLYGLU_SYNT_1"/>
    <property type="match status" value="1"/>
</dbReference>
<dbReference type="Gene3D" id="3.40.1190.10">
    <property type="entry name" value="Mur-like, catalytic domain"/>
    <property type="match status" value="1"/>
</dbReference>
<feature type="domain" description="Lipid II isoglutaminyl synthase (glutamine-hydrolyzing) subunit MurT C-terminal" evidence="7">
    <location>
        <begin position="319"/>
        <end position="429"/>
    </location>
</feature>
<name>A0A0S6UGQ5_NEOTH</name>